<name>A0ABQ8IRL9_DERPT</name>
<sequence length="120" mass="14000">MTCKAELSETKLSEGLNIEVTSFFLSLASFEDNKKLDNDDDNDEETKNAETSDKTGQQGQGRIFDMTILIARRNTPDVFYEVKRKRKNFHKKENESLIMSIDKRKIPIDIFIMIFEMKIK</sequence>
<gene>
    <name evidence="2" type="ORF">DERP_013227</name>
</gene>
<comment type="caution">
    <text evidence="2">The sequence shown here is derived from an EMBL/GenBank/DDBJ whole genome shotgun (WGS) entry which is preliminary data.</text>
</comment>
<dbReference type="Proteomes" id="UP000887458">
    <property type="component" value="Unassembled WGS sequence"/>
</dbReference>
<proteinExistence type="predicted"/>
<evidence type="ECO:0000313" key="3">
    <source>
        <dbReference type="Proteomes" id="UP000887458"/>
    </source>
</evidence>
<protein>
    <submittedName>
        <fullName evidence="2">Uncharacterized protein</fullName>
    </submittedName>
</protein>
<evidence type="ECO:0000256" key="1">
    <source>
        <dbReference type="SAM" id="MobiDB-lite"/>
    </source>
</evidence>
<organism evidence="2 3">
    <name type="scientific">Dermatophagoides pteronyssinus</name>
    <name type="common">European house dust mite</name>
    <dbReference type="NCBI Taxonomy" id="6956"/>
    <lineage>
        <taxon>Eukaryota</taxon>
        <taxon>Metazoa</taxon>
        <taxon>Ecdysozoa</taxon>
        <taxon>Arthropoda</taxon>
        <taxon>Chelicerata</taxon>
        <taxon>Arachnida</taxon>
        <taxon>Acari</taxon>
        <taxon>Acariformes</taxon>
        <taxon>Sarcoptiformes</taxon>
        <taxon>Astigmata</taxon>
        <taxon>Psoroptidia</taxon>
        <taxon>Analgoidea</taxon>
        <taxon>Pyroglyphidae</taxon>
        <taxon>Dermatophagoidinae</taxon>
        <taxon>Dermatophagoides</taxon>
    </lineage>
</organism>
<reference evidence="2 3" key="1">
    <citation type="journal article" date="2018" name="J. Allergy Clin. Immunol.">
        <title>High-quality assembly of Dermatophagoides pteronyssinus genome and transcriptome reveals a wide range of novel allergens.</title>
        <authorList>
            <person name="Liu X.Y."/>
            <person name="Yang K.Y."/>
            <person name="Wang M.Q."/>
            <person name="Kwok J.S."/>
            <person name="Zeng X."/>
            <person name="Yang Z."/>
            <person name="Xiao X.J."/>
            <person name="Lau C.P."/>
            <person name="Li Y."/>
            <person name="Huang Z.M."/>
            <person name="Ba J.G."/>
            <person name="Yim A.K."/>
            <person name="Ouyang C.Y."/>
            <person name="Ngai S.M."/>
            <person name="Chan T.F."/>
            <person name="Leung E.L."/>
            <person name="Liu L."/>
            <person name="Liu Z.G."/>
            <person name="Tsui S.K."/>
        </authorList>
    </citation>
    <scope>NUCLEOTIDE SEQUENCE [LARGE SCALE GENOMIC DNA]</scope>
    <source>
        <strain evidence="2">Derp</strain>
    </source>
</reference>
<dbReference type="EMBL" id="NJHN03000126">
    <property type="protein sequence ID" value="KAH9412918.1"/>
    <property type="molecule type" value="Genomic_DNA"/>
</dbReference>
<feature type="region of interest" description="Disordered" evidence="1">
    <location>
        <begin position="33"/>
        <end position="60"/>
    </location>
</feature>
<reference evidence="2 3" key="2">
    <citation type="journal article" date="2022" name="Mol. Biol. Evol.">
        <title>Comparative Genomics Reveals Insights into the Divergent Evolution of Astigmatic Mites and Household Pest Adaptations.</title>
        <authorList>
            <person name="Xiong Q."/>
            <person name="Wan A.T."/>
            <person name="Liu X."/>
            <person name="Fung C.S."/>
            <person name="Xiao X."/>
            <person name="Malainual N."/>
            <person name="Hou J."/>
            <person name="Wang L."/>
            <person name="Wang M."/>
            <person name="Yang K.Y."/>
            <person name="Cui Y."/>
            <person name="Leung E.L."/>
            <person name="Nong W."/>
            <person name="Shin S.K."/>
            <person name="Au S.W."/>
            <person name="Jeong K.Y."/>
            <person name="Chew F.T."/>
            <person name="Hui J.H."/>
            <person name="Leung T.F."/>
            <person name="Tungtrongchitr A."/>
            <person name="Zhong N."/>
            <person name="Liu Z."/>
            <person name="Tsui S.K."/>
        </authorList>
    </citation>
    <scope>NUCLEOTIDE SEQUENCE [LARGE SCALE GENOMIC DNA]</scope>
    <source>
        <strain evidence="2">Derp</strain>
    </source>
</reference>
<keyword evidence="3" id="KW-1185">Reference proteome</keyword>
<accession>A0ABQ8IRL9</accession>
<evidence type="ECO:0000313" key="2">
    <source>
        <dbReference type="EMBL" id="KAH9412918.1"/>
    </source>
</evidence>